<proteinExistence type="predicted"/>
<gene>
    <name evidence="1" type="ORF">UFOPK2975_00086</name>
</gene>
<name>A0A6J6WKK3_9ZZZZ</name>
<dbReference type="EMBL" id="CAFAAG010000003">
    <property type="protein sequence ID" value="CAB4783934.1"/>
    <property type="molecule type" value="Genomic_DNA"/>
</dbReference>
<evidence type="ECO:0000313" key="1">
    <source>
        <dbReference type="EMBL" id="CAB4783934.1"/>
    </source>
</evidence>
<sequence>MSTRQRPHATIFSCCVINGNPKTNHALWLCPQKCVVGMTIYFSADARLFKYVHRLQQQRVGNPNLLSNSSHFGRAAKRTKHWVEIVHRVSEFVETQVCFRAQHTLFVKRIFFKEATDFVTACQKIFIGRVLCRGVCSKDGGFLGRRHVVFGKLQCAFAQLETRCIINKIWQHQISVVVERLQLLRRKKF</sequence>
<protein>
    <submittedName>
        <fullName evidence="1">Unannotated protein</fullName>
    </submittedName>
</protein>
<organism evidence="1">
    <name type="scientific">freshwater metagenome</name>
    <dbReference type="NCBI Taxonomy" id="449393"/>
    <lineage>
        <taxon>unclassified sequences</taxon>
        <taxon>metagenomes</taxon>
        <taxon>ecological metagenomes</taxon>
    </lineage>
</organism>
<dbReference type="AlphaFoldDB" id="A0A6J6WKK3"/>
<accession>A0A6J6WKK3</accession>
<reference evidence="1" key="1">
    <citation type="submission" date="2020-05" db="EMBL/GenBank/DDBJ databases">
        <authorList>
            <person name="Chiriac C."/>
            <person name="Salcher M."/>
            <person name="Ghai R."/>
            <person name="Kavagutti S V."/>
        </authorList>
    </citation>
    <scope>NUCLEOTIDE SEQUENCE</scope>
</reference>